<dbReference type="EMBL" id="OY660864">
    <property type="protein sequence ID" value="CAJ1050113.1"/>
    <property type="molecule type" value="Genomic_DNA"/>
</dbReference>
<accession>A0AAV1EN04</accession>
<dbReference type="SUPFAM" id="SSF48726">
    <property type="entry name" value="Immunoglobulin"/>
    <property type="match status" value="1"/>
</dbReference>
<evidence type="ECO:0000259" key="3">
    <source>
        <dbReference type="PROSITE" id="PS50835"/>
    </source>
</evidence>
<feature type="domain" description="Ig-like" evidence="3">
    <location>
        <begin position="93"/>
        <end position="183"/>
    </location>
</feature>
<name>A0AAV1EN04_XYRNO</name>
<feature type="signal peptide" evidence="2">
    <location>
        <begin position="1"/>
        <end position="26"/>
    </location>
</feature>
<keyword evidence="5" id="KW-1185">Reference proteome</keyword>
<keyword evidence="2" id="KW-0732">Signal</keyword>
<sequence length="222" mass="25502">MRRSAEGRFRTAALCLGLILTHLVHHKKPEKLDQEEKEVEEEERERRLGGEERWKEGNREREKGRRRERRRREEKEREGERGGVSVQVLSQPGEPVTLPCTYGYEDHAHLSQLSVQWRSPAGALLCHFIKHKSFRKCSEGYAISYAPANITLHIHHAKDHDFGTHVCSVSKPHEFYDSRVELSRTTEAETSAPNGGQARSGPSWTLLPVLVLTLFVCMKRSN</sequence>
<dbReference type="InterPro" id="IPR013783">
    <property type="entry name" value="Ig-like_fold"/>
</dbReference>
<organism evidence="4 5">
    <name type="scientific">Xyrichtys novacula</name>
    <name type="common">Pearly razorfish</name>
    <name type="synonym">Hemipteronotus novacula</name>
    <dbReference type="NCBI Taxonomy" id="13765"/>
    <lineage>
        <taxon>Eukaryota</taxon>
        <taxon>Metazoa</taxon>
        <taxon>Chordata</taxon>
        <taxon>Craniata</taxon>
        <taxon>Vertebrata</taxon>
        <taxon>Euteleostomi</taxon>
        <taxon>Actinopterygii</taxon>
        <taxon>Neopterygii</taxon>
        <taxon>Teleostei</taxon>
        <taxon>Neoteleostei</taxon>
        <taxon>Acanthomorphata</taxon>
        <taxon>Eupercaria</taxon>
        <taxon>Labriformes</taxon>
        <taxon>Labridae</taxon>
        <taxon>Xyrichtys</taxon>
    </lineage>
</organism>
<gene>
    <name evidence="4" type="ORF">XNOV1_A042968</name>
</gene>
<reference evidence="4" key="1">
    <citation type="submission" date="2023-08" db="EMBL/GenBank/DDBJ databases">
        <authorList>
            <person name="Alioto T."/>
            <person name="Alioto T."/>
            <person name="Gomez Garrido J."/>
        </authorList>
    </citation>
    <scope>NUCLEOTIDE SEQUENCE</scope>
</reference>
<evidence type="ECO:0000313" key="4">
    <source>
        <dbReference type="EMBL" id="CAJ1050113.1"/>
    </source>
</evidence>
<dbReference type="PROSITE" id="PS50835">
    <property type="entry name" value="IG_LIKE"/>
    <property type="match status" value="1"/>
</dbReference>
<evidence type="ECO:0000256" key="2">
    <source>
        <dbReference type="SAM" id="SignalP"/>
    </source>
</evidence>
<feature type="compositionally biased region" description="Basic and acidic residues" evidence="1">
    <location>
        <begin position="44"/>
        <end position="81"/>
    </location>
</feature>
<dbReference type="InterPro" id="IPR036179">
    <property type="entry name" value="Ig-like_dom_sf"/>
</dbReference>
<dbReference type="InterPro" id="IPR007110">
    <property type="entry name" value="Ig-like_dom"/>
</dbReference>
<proteinExistence type="predicted"/>
<feature type="region of interest" description="Disordered" evidence="1">
    <location>
        <begin position="28"/>
        <end position="85"/>
    </location>
</feature>
<feature type="chain" id="PRO_5043852642" evidence="2">
    <location>
        <begin position="27"/>
        <end position="222"/>
    </location>
</feature>
<dbReference type="Proteomes" id="UP001178508">
    <property type="component" value="Chromosome 1"/>
</dbReference>
<dbReference type="AlphaFoldDB" id="A0AAV1EN04"/>
<evidence type="ECO:0000313" key="5">
    <source>
        <dbReference type="Proteomes" id="UP001178508"/>
    </source>
</evidence>
<protein>
    <submittedName>
        <fullName evidence="4">Hyaluronan and proteoglycan link protein 4-like</fullName>
    </submittedName>
</protein>
<feature type="compositionally biased region" description="Acidic residues" evidence="1">
    <location>
        <begin position="33"/>
        <end position="43"/>
    </location>
</feature>
<evidence type="ECO:0000256" key="1">
    <source>
        <dbReference type="SAM" id="MobiDB-lite"/>
    </source>
</evidence>
<dbReference type="Gene3D" id="2.60.40.10">
    <property type="entry name" value="Immunoglobulins"/>
    <property type="match status" value="1"/>
</dbReference>